<feature type="compositionally biased region" description="Low complexity" evidence="4">
    <location>
        <begin position="74"/>
        <end position="86"/>
    </location>
</feature>
<dbReference type="InterPro" id="IPR023610">
    <property type="entry name" value="PInositol-4/5-P-5/4-kinase"/>
</dbReference>
<evidence type="ECO:0000256" key="3">
    <source>
        <dbReference type="PROSITE-ProRule" id="PRU00781"/>
    </source>
</evidence>
<evidence type="ECO:0000256" key="1">
    <source>
        <dbReference type="ARBA" id="ARBA00012172"/>
    </source>
</evidence>
<gene>
    <name evidence="6" type="ORF">CMV_016609</name>
</gene>
<protein>
    <recommendedName>
        <fullName evidence="1">1-phosphatidylinositol-4-phosphate 5-kinase</fullName>
        <ecNumber evidence="1">2.7.1.68</ecNumber>
    </recommendedName>
</protein>
<keyword evidence="3" id="KW-0547">Nucleotide-binding</keyword>
<dbReference type="InterPro" id="IPR002498">
    <property type="entry name" value="PInositol-4-P-4/5-kinase_core"/>
</dbReference>
<evidence type="ECO:0000256" key="4">
    <source>
        <dbReference type="SAM" id="MobiDB-lite"/>
    </source>
</evidence>
<dbReference type="AlphaFoldDB" id="A0A8J4VEU1"/>
<evidence type="ECO:0000256" key="2">
    <source>
        <dbReference type="ARBA" id="ARBA00022777"/>
    </source>
</evidence>
<organism evidence="6 7">
    <name type="scientific">Castanea mollissima</name>
    <name type="common">Chinese chestnut</name>
    <dbReference type="NCBI Taxonomy" id="60419"/>
    <lineage>
        <taxon>Eukaryota</taxon>
        <taxon>Viridiplantae</taxon>
        <taxon>Streptophyta</taxon>
        <taxon>Embryophyta</taxon>
        <taxon>Tracheophyta</taxon>
        <taxon>Spermatophyta</taxon>
        <taxon>Magnoliopsida</taxon>
        <taxon>eudicotyledons</taxon>
        <taxon>Gunneridae</taxon>
        <taxon>Pentapetalae</taxon>
        <taxon>rosids</taxon>
        <taxon>fabids</taxon>
        <taxon>Fagales</taxon>
        <taxon>Fagaceae</taxon>
        <taxon>Castanea</taxon>
    </lineage>
</organism>
<name>A0A8J4VEU1_9ROSI</name>
<keyword evidence="3" id="KW-0808">Transferase</keyword>
<keyword evidence="3" id="KW-0067">ATP-binding</keyword>
<dbReference type="GO" id="GO:0005886">
    <property type="term" value="C:plasma membrane"/>
    <property type="evidence" value="ECO:0007669"/>
    <property type="project" value="TreeGrafter"/>
</dbReference>
<dbReference type="Pfam" id="PF01504">
    <property type="entry name" value="PIP5K"/>
    <property type="match status" value="1"/>
</dbReference>
<dbReference type="Gene3D" id="3.30.810.10">
    <property type="entry name" value="2-Layer Sandwich"/>
    <property type="match status" value="1"/>
</dbReference>
<dbReference type="OrthoDB" id="70770at2759"/>
<feature type="region of interest" description="Disordered" evidence="4">
    <location>
        <begin position="66"/>
        <end position="87"/>
    </location>
</feature>
<reference evidence="6" key="1">
    <citation type="submission" date="2020-03" db="EMBL/GenBank/DDBJ databases">
        <title>Castanea mollissima Vanexum genome sequencing.</title>
        <authorList>
            <person name="Staton M."/>
        </authorList>
    </citation>
    <scope>NUCLEOTIDE SEQUENCE</scope>
    <source>
        <tissue evidence="6">Leaf</tissue>
    </source>
</reference>
<dbReference type="PANTHER" id="PTHR23086">
    <property type="entry name" value="PHOSPHATIDYLINOSITOL-4-PHOSPHATE 5-KINASE"/>
    <property type="match status" value="1"/>
</dbReference>
<dbReference type="SUPFAM" id="SSF56104">
    <property type="entry name" value="SAICAR synthase-like"/>
    <property type="match status" value="1"/>
</dbReference>
<dbReference type="GO" id="GO:0016308">
    <property type="term" value="F:1-phosphatidylinositol-4-phosphate 5-kinase activity"/>
    <property type="evidence" value="ECO:0007669"/>
    <property type="project" value="UniProtKB-EC"/>
</dbReference>
<evidence type="ECO:0000313" key="6">
    <source>
        <dbReference type="EMBL" id="KAF3958498.1"/>
    </source>
</evidence>
<dbReference type="EC" id="2.7.1.68" evidence="1"/>
<dbReference type="GO" id="GO:0046854">
    <property type="term" value="P:phosphatidylinositol phosphate biosynthetic process"/>
    <property type="evidence" value="ECO:0007669"/>
    <property type="project" value="TreeGrafter"/>
</dbReference>
<dbReference type="GO" id="GO:0005524">
    <property type="term" value="F:ATP binding"/>
    <property type="evidence" value="ECO:0007669"/>
    <property type="project" value="UniProtKB-UniRule"/>
</dbReference>
<dbReference type="PROSITE" id="PS51455">
    <property type="entry name" value="PIPK"/>
    <property type="match status" value="1"/>
</dbReference>
<evidence type="ECO:0000313" key="7">
    <source>
        <dbReference type="Proteomes" id="UP000737018"/>
    </source>
</evidence>
<sequence>MVFRCFLGCFQATTNIFVSKSDTQHDERGYLISKVELQGSDWIIVGGGPPIRLGANMPARAEERVPKVRLDQHSGSGSESSNSTTSQCGGEVFDVILYFGIIDILQDYDSSKKLEHAYKSLQLDPASISVVDLKLYSKRF</sequence>
<dbReference type="PANTHER" id="PTHR23086:SF114">
    <property type="entry name" value="PHOSPHATIDYLINOSITOL 4-PHOSPHATE 5-KINASE 3"/>
    <property type="match status" value="1"/>
</dbReference>
<accession>A0A8J4VEU1</accession>
<dbReference type="InterPro" id="IPR027483">
    <property type="entry name" value="PInositol-4-P-4/5-kinase_C_sf"/>
</dbReference>
<keyword evidence="7" id="KW-1185">Reference proteome</keyword>
<keyword evidence="2 3" id="KW-0418">Kinase</keyword>
<proteinExistence type="predicted"/>
<dbReference type="EMBL" id="JRKL02002545">
    <property type="protein sequence ID" value="KAF3958498.1"/>
    <property type="molecule type" value="Genomic_DNA"/>
</dbReference>
<feature type="domain" description="PIPK" evidence="5">
    <location>
        <begin position="1"/>
        <end position="140"/>
    </location>
</feature>
<comment type="caution">
    <text evidence="6">The sequence shown here is derived from an EMBL/GenBank/DDBJ whole genome shotgun (WGS) entry which is preliminary data.</text>
</comment>
<dbReference type="Proteomes" id="UP000737018">
    <property type="component" value="Unassembled WGS sequence"/>
</dbReference>
<evidence type="ECO:0000259" key="5">
    <source>
        <dbReference type="PROSITE" id="PS51455"/>
    </source>
</evidence>